<feature type="binding site" evidence="15">
    <location>
        <position position="115"/>
    </location>
    <ligand>
        <name>Mg(2+)</name>
        <dbReference type="ChEBI" id="CHEBI:18420"/>
    </ligand>
</feature>
<dbReference type="Proteomes" id="UP000886876">
    <property type="component" value="Unassembled WGS sequence"/>
</dbReference>
<keyword evidence="11 15" id="KW-0255">Endonuclease</keyword>
<dbReference type="InterPro" id="IPR011907">
    <property type="entry name" value="RNase_III"/>
</dbReference>
<evidence type="ECO:0000256" key="14">
    <source>
        <dbReference type="ARBA" id="ARBA00022884"/>
    </source>
</evidence>
<dbReference type="AlphaFoldDB" id="A0A9D1G6L8"/>
<comment type="function">
    <text evidence="15">Digests double-stranded RNA. Involved in the processing of primary rRNA transcript to yield the immediate precursors to the large and small rRNAs (23S and 16S). Processes some mRNAs, and tRNAs when they are encoded in the rRNA operon. Processes pre-crRNA and tracrRNA of type II CRISPR loci if present in the organism.</text>
</comment>
<evidence type="ECO:0000256" key="2">
    <source>
        <dbReference type="ARBA" id="ARBA00004496"/>
    </source>
</evidence>
<comment type="similarity">
    <text evidence="3">Belongs to the ribonuclease III family.</text>
</comment>
<feature type="domain" description="RNase III" evidence="18">
    <location>
        <begin position="1"/>
        <end position="129"/>
    </location>
</feature>
<comment type="caution">
    <text evidence="19">The sequence shown here is derived from an EMBL/GenBank/DDBJ whole genome shotgun (WGS) entry which is preliminary data.</text>
</comment>
<dbReference type="GO" id="GO:0006397">
    <property type="term" value="P:mRNA processing"/>
    <property type="evidence" value="ECO:0007669"/>
    <property type="project" value="UniProtKB-UniRule"/>
</dbReference>
<dbReference type="EC" id="3.1.26.3" evidence="15"/>
<dbReference type="GO" id="GO:0004525">
    <property type="term" value="F:ribonuclease III activity"/>
    <property type="evidence" value="ECO:0007669"/>
    <property type="project" value="UniProtKB-UniRule"/>
</dbReference>
<dbReference type="Gene3D" id="3.30.160.20">
    <property type="match status" value="1"/>
</dbReference>
<dbReference type="NCBIfam" id="TIGR02191">
    <property type="entry name" value="RNaseIII"/>
    <property type="match status" value="1"/>
</dbReference>
<proteinExistence type="inferred from homology"/>
<dbReference type="Gene3D" id="1.10.1520.10">
    <property type="entry name" value="Ribonuclease III domain"/>
    <property type="match status" value="1"/>
</dbReference>
<evidence type="ECO:0000256" key="10">
    <source>
        <dbReference type="ARBA" id="ARBA00022723"/>
    </source>
</evidence>
<comment type="cofactor">
    <cofactor evidence="15">
        <name>Mg(2+)</name>
        <dbReference type="ChEBI" id="CHEBI:18420"/>
    </cofactor>
</comment>
<dbReference type="EMBL" id="DVJS01000168">
    <property type="protein sequence ID" value="HIS97649.1"/>
    <property type="molecule type" value="Genomic_DNA"/>
</dbReference>
<evidence type="ECO:0000313" key="20">
    <source>
        <dbReference type="Proteomes" id="UP000886876"/>
    </source>
</evidence>
<dbReference type="PROSITE" id="PS00517">
    <property type="entry name" value="RNASE_3_1"/>
    <property type="match status" value="1"/>
</dbReference>
<dbReference type="GO" id="GO:0019843">
    <property type="term" value="F:rRNA binding"/>
    <property type="evidence" value="ECO:0007669"/>
    <property type="project" value="UniProtKB-KW"/>
</dbReference>
<feature type="binding site" evidence="15">
    <location>
        <position position="42"/>
    </location>
    <ligand>
        <name>Mg(2+)</name>
        <dbReference type="ChEBI" id="CHEBI:18420"/>
    </ligand>
</feature>
<gene>
    <name evidence="15" type="primary">rnc</name>
    <name evidence="19" type="ORF">IAD42_06715</name>
</gene>
<keyword evidence="12 15" id="KW-0378">Hydrolase</keyword>
<sequence length="225" mass="24489">MDSLEKKIGHSFRDRALLTTALTHSSYANENRGRGECNERLEFLGDSVLGMVVADALFRRFPELPEGRMTRLRAQLVCEESLHRVASELGLGEYVRLGRGEEHTGGRRRTSILADAVEAVIAAMYLDGGLETAKAFIERQILSALDGAGPVMRVEDCKTELQELVQKKSGQSLSYELLGESGPDHDKTFTSQVSLNGRPVGSGSGRTKKEAEQAAARAALEALKA</sequence>
<keyword evidence="10 15" id="KW-0479">Metal-binding</keyword>
<organism evidence="19 20">
    <name type="scientific">Candidatus Scatomorpha pullistercoris</name>
    <dbReference type="NCBI Taxonomy" id="2840929"/>
    <lineage>
        <taxon>Bacteria</taxon>
        <taxon>Bacillati</taxon>
        <taxon>Bacillota</taxon>
        <taxon>Clostridia</taxon>
        <taxon>Eubacteriales</taxon>
        <taxon>Candidatus Scatomorpha</taxon>
    </lineage>
</organism>
<dbReference type="GO" id="GO:0006364">
    <property type="term" value="P:rRNA processing"/>
    <property type="evidence" value="ECO:0007669"/>
    <property type="project" value="UniProtKB-UniRule"/>
</dbReference>
<evidence type="ECO:0000256" key="15">
    <source>
        <dbReference type="HAMAP-Rule" id="MF_00104"/>
    </source>
</evidence>
<feature type="domain" description="DRBM" evidence="17">
    <location>
        <begin position="156"/>
        <end position="225"/>
    </location>
</feature>
<keyword evidence="8 15" id="KW-0819">tRNA processing</keyword>
<keyword evidence="9 15" id="KW-0540">Nuclease</keyword>
<comment type="subunit">
    <text evidence="4 15">Homodimer.</text>
</comment>
<dbReference type="PROSITE" id="PS50137">
    <property type="entry name" value="DS_RBD"/>
    <property type="match status" value="1"/>
</dbReference>
<dbReference type="PROSITE" id="PS50142">
    <property type="entry name" value="RNASE_3_2"/>
    <property type="match status" value="1"/>
</dbReference>
<reference evidence="19" key="2">
    <citation type="journal article" date="2021" name="PeerJ">
        <title>Extensive microbial diversity within the chicken gut microbiome revealed by metagenomics and culture.</title>
        <authorList>
            <person name="Gilroy R."/>
            <person name="Ravi A."/>
            <person name="Getino M."/>
            <person name="Pursley I."/>
            <person name="Horton D.L."/>
            <person name="Alikhan N.F."/>
            <person name="Baker D."/>
            <person name="Gharbi K."/>
            <person name="Hall N."/>
            <person name="Watson M."/>
            <person name="Adriaenssens E.M."/>
            <person name="Foster-Nyarko E."/>
            <person name="Jarju S."/>
            <person name="Secka A."/>
            <person name="Antonio M."/>
            <person name="Oren A."/>
            <person name="Chaudhuri R.R."/>
            <person name="La Ragione R."/>
            <person name="Hildebrand F."/>
            <person name="Pallen M.J."/>
        </authorList>
    </citation>
    <scope>NUCLEOTIDE SEQUENCE</scope>
    <source>
        <strain evidence="19">ChiHecec3B27-6122</strain>
    </source>
</reference>
<dbReference type="GO" id="GO:0010468">
    <property type="term" value="P:regulation of gene expression"/>
    <property type="evidence" value="ECO:0007669"/>
    <property type="project" value="TreeGrafter"/>
</dbReference>
<name>A0A9D1G6L8_9FIRM</name>
<dbReference type="Pfam" id="PF00035">
    <property type="entry name" value="dsrm"/>
    <property type="match status" value="1"/>
</dbReference>
<evidence type="ECO:0000256" key="11">
    <source>
        <dbReference type="ARBA" id="ARBA00022759"/>
    </source>
</evidence>
<feature type="region of interest" description="Disordered" evidence="16">
    <location>
        <begin position="180"/>
        <end position="213"/>
    </location>
</feature>
<evidence type="ECO:0000259" key="18">
    <source>
        <dbReference type="PROSITE" id="PS50142"/>
    </source>
</evidence>
<evidence type="ECO:0000256" key="6">
    <source>
        <dbReference type="ARBA" id="ARBA00022552"/>
    </source>
</evidence>
<keyword evidence="13 15" id="KW-0460">Magnesium</keyword>
<keyword evidence="5 15" id="KW-0963">Cytoplasm</keyword>
<dbReference type="CDD" id="cd00593">
    <property type="entry name" value="RIBOc"/>
    <property type="match status" value="1"/>
</dbReference>
<dbReference type="SMART" id="SM00358">
    <property type="entry name" value="DSRM"/>
    <property type="match status" value="1"/>
</dbReference>
<dbReference type="PANTHER" id="PTHR11207:SF0">
    <property type="entry name" value="RIBONUCLEASE 3"/>
    <property type="match status" value="1"/>
</dbReference>
<dbReference type="InterPro" id="IPR000999">
    <property type="entry name" value="RNase_III_dom"/>
</dbReference>
<evidence type="ECO:0000256" key="1">
    <source>
        <dbReference type="ARBA" id="ARBA00000109"/>
    </source>
</evidence>
<feature type="active site" evidence="15">
    <location>
        <position position="118"/>
    </location>
</feature>
<dbReference type="InterPro" id="IPR036389">
    <property type="entry name" value="RNase_III_sf"/>
</dbReference>
<dbReference type="FunFam" id="3.30.160.20:FF:000003">
    <property type="entry name" value="Ribonuclease 3"/>
    <property type="match status" value="1"/>
</dbReference>
<dbReference type="GO" id="GO:0042802">
    <property type="term" value="F:identical protein binding"/>
    <property type="evidence" value="ECO:0007669"/>
    <property type="project" value="UniProtKB-ARBA"/>
</dbReference>
<dbReference type="CDD" id="cd10845">
    <property type="entry name" value="DSRM_RNAse_III_family"/>
    <property type="match status" value="1"/>
</dbReference>
<comment type="subcellular location">
    <subcellularLocation>
        <location evidence="2 15">Cytoplasm</location>
    </subcellularLocation>
</comment>
<dbReference type="GO" id="GO:0005737">
    <property type="term" value="C:cytoplasm"/>
    <property type="evidence" value="ECO:0007669"/>
    <property type="project" value="UniProtKB-SubCell"/>
</dbReference>
<evidence type="ECO:0000256" key="8">
    <source>
        <dbReference type="ARBA" id="ARBA00022694"/>
    </source>
</evidence>
<evidence type="ECO:0000256" key="5">
    <source>
        <dbReference type="ARBA" id="ARBA00022490"/>
    </source>
</evidence>
<dbReference type="HAMAP" id="MF_00104">
    <property type="entry name" value="RNase_III"/>
    <property type="match status" value="1"/>
</dbReference>
<dbReference type="InterPro" id="IPR014720">
    <property type="entry name" value="dsRBD_dom"/>
</dbReference>
<dbReference type="GO" id="GO:0008033">
    <property type="term" value="P:tRNA processing"/>
    <property type="evidence" value="ECO:0007669"/>
    <property type="project" value="UniProtKB-KW"/>
</dbReference>
<reference evidence="19" key="1">
    <citation type="submission" date="2020-10" db="EMBL/GenBank/DDBJ databases">
        <authorList>
            <person name="Gilroy R."/>
        </authorList>
    </citation>
    <scope>NUCLEOTIDE SEQUENCE</scope>
    <source>
        <strain evidence="19">ChiHecec3B27-6122</strain>
    </source>
</reference>
<evidence type="ECO:0000259" key="17">
    <source>
        <dbReference type="PROSITE" id="PS50137"/>
    </source>
</evidence>
<feature type="active site" evidence="15">
    <location>
        <position position="46"/>
    </location>
</feature>
<comment type="catalytic activity">
    <reaction evidence="1 15">
        <text>Endonucleolytic cleavage to 5'-phosphomonoester.</text>
        <dbReference type="EC" id="3.1.26.3"/>
    </reaction>
</comment>
<keyword evidence="14 15" id="KW-0694">RNA-binding</keyword>
<evidence type="ECO:0000256" key="12">
    <source>
        <dbReference type="ARBA" id="ARBA00022801"/>
    </source>
</evidence>
<dbReference type="Pfam" id="PF14622">
    <property type="entry name" value="Ribonucleas_3_3"/>
    <property type="match status" value="1"/>
</dbReference>
<evidence type="ECO:0000256" key="7">
    <source>
        <dbReference type="ARBA" id="ARBA00022664"/>
    </source>
</evidence>
<keyword evidence="6 15" id="KW-0698">rRNA processing</keyword>
<feature type="binding site" evidence="15">
    <location>
        <position position="118"/>
    </location>
    <ligand>
        <name>Mg(2+)</name>
        <dbReference type="ChEBI" id="CHEBI:18420"/>
    </ligand>
</feature>
<evidence type="ECO:0000256" key="16">
    <source>
        <dbReference type="SAM" id="MobiDB-lite"/>
    </source>
</evidence>
<dbReference type="GO" id="GO:0046872">
    <property type="term" value="F:metal ion binding"/>
    <property type="evidence" value="ECO:0007669"/>
    <property type="project" value="UniProtKB-KW"/>
</dbReference>
<accession>A0A9D1G6L8</accession>
<protein>
    <recommendedName>
        <fullName evidence="15">Ribonuclease 3</fullName>
        <ecNumber evidence="15">3.1.26.3</ecNumber>
    </recommendedName>
    <alternativeName>
        <fullName evidence="15">Ribonuclease III</fullName>
        <shortName evidence="15">RNase III</shortName>
    </alternativeName>
</protein>
<evidence type="ECO:0000256" key="3">
    <source>
        <dbReference type="ARBA" id="ARBA00010183"/>
    </source>
</evidence>
<keyword evidence="7 15" id="KW-0507">mRNA processing</keyword>
<dbReference type="GO" id="GO:0003725">
    <property type="term" value="F:double-stranded RNA binding"/>
    <property type="evidence" value="ECO:0007669"/>
    <property type="project" value="TreeGrafter"/>
</dbReference>
<dbReference type="SUPFAM" id="SSF69065">
    <property type="entry name" value="RNase III domain-like"/>
    <property type="match status" value="1"/>
</dbReference>
<dbReference type="FunFam" id="1.10.1520.10:FF:000001">
    <property type="entry name" value="Ribonuclease 3"/>
    <property type="match status" value="1"/>
</dbReference>
<dbReference type="SMART" id="SM00535">
    <property type="entry name" value="RIBOc"/>
    <property type="match status" value="1"/>
</dbReference>
<dbReference type="PANTHER" id="PTHR11207">
    <property type="entry name" value="RIBONUCLEASE III"/>
    <property type="match status" value="1"/>
</dbReference>
<keyword evidence="15" id="KW-0699">rRNA-binding</keyword>
<evidence type="ECO:0000256" key="13">
    <source>
        <dbReference type="ARBA" id="ARBA00022842"/>
    </source>
</evidence>
<evidence type="ECO:0000313" key="19">
    <source>
        <dbReference type="EMBL" id="HIS97649.1"/>
    </source>
</evidence>
<dbReference type="SUPFAM" id="SSF54768">
    <property type="entry name" value="dsRNA-binding domain-like"/>
    <property type="match status" value="1"/>
</dbReference>
<evidence type="ECO:0000256" key="4">
    <source>
        <dbReference type="ARBA" id="ARBA00011738"/>
    </source>
</evidence>
<evidence type="ECO:0000256" key="9">
    <source>
        <dbReference type="ARBA" id="ARBA00022722"/>
    </source>
</evidence>